<sequence length="102" mass="11176">MPSGIAVGGPYETRSWELWRRVDGKNQYAAYGNGKLSLTPESETAPRAARFDPLPTDPRALLRKVGGTPESGYDLASHTLATILAESLHPPGRRRRSSRRSS</sequence>
<dbReference type="OrthoDB" id="3509545at2"/>
<comment type="caution">
    <text evidence="2">The sequence shown here is derived from an EMBL/GenBank/DDBJ whole genome shotgun (WGS) entry which is preliminary data.</text>
</comment>
<proteinExistence type="predicted"/>
<evidence type="ECO:0000256" key="1">
    <source>
        <dbReference type="SAM" id="MobiDB-lite"/>
    </source>
</evidence>
<protein>
    <submittedName>
        <fullName evidence="2">Uncharacterized protein</fullName>
    </submittedName>
</protein>
<reference evidence="2 3" key="1">
    <citation type="submission" date="2019-03" db="EMBL/GenBank/DDBJ databases">
        <title>Draft genome sequences of novel Actinobacteria.</title>
        <authorList>
            <person name="Sahin N."/>
            <person name="Ay H."/>
            <person name="Saygin H."/>
        </authorList>
    </citation>
    <scope>NUCLEOTIDE SEQUENCE [LARGE SCALE GENOMIC DNA]</scope>
    <source>
        <strain evidence="2 3">DSM 45941</strain>
    </source>
</reference>
<evidence type="ECO:0000313" key="2">
    <source>
        <dbReference type="EMBL" id="TDD88001.1"/>
    </source>
</evidence>
<name>A0A4R5BMI3_9ACTN</name>
<keyword evidence="3" id="KW-1185">Reference proteome</keyword>
<evidence type="ECO:0000313" key="3">
    <source>
        <dbReference type="Proteomes" id="UP000295578"/>
    </source>
</evidence>
<feature type="region of interest" description="Disordered" evidence="1">
    <location>
        <begin position="37"/>
        <end position="58"/>
    </location>
</feature>
<dbReference type="RefSeq" id="WP_132195129.1">
    <property type="nucleotide sequence ID" value="NZ_SMKY01000020.1"/>
</dbReference>
<organism evidence="2 3">
    <name type="scientific">Actinomadura darangshiensis</name>
    <dbReference type="NCBI Taxonomy" id="705336"/>
    <lineage>
        <taxon>Bacteria</taxon>
        <taxon>Bacillati</taxon>
        <taxon>Actinomycetota</taxon>
        <taxon>Actinomycetes</taxon>
        <taxon>Streptosporangiales</taxon>
        <taxon>Thermomonosporaceae</taxon>
        <taxon>Actinomadura</taxon>
    </lineage>
</organism>
<gene>
    <name evidence="2" type="ORF">E1293_07220</name>
</gene>
<accession>A0A4R5BMI3</accession>
<dbReference type="AlphaFoldDB" id="A0A4R5BMI3"/>
<dbReference type="EMBL" id="SMKY01000020">
    <property type="protein sequence ID" value="TDD88001.1"/>
    <property type="molecule type" value="Genomic_DNA"/>
</dbReference>
<dbReference type="Proteomes" id="UP000295578">
    <property type="component" value="Unassembled WGS sequence"/>
</dbReference>